<organism evidence="2 3">
    <name type="scientific">Mesorhabditis spiculigera</name>
    <dbReference type="NCBI Taxonomy" id="96644"/>
    <lineage>
        <taxon>Eukaryota</taxon>
        <taxon>Metazoa</taxon>
        <taxon>Ecdysozoa</taxon>
        <taxon>Nematoda</taxon>
        <taxon>Chromadorea</taxon>
        <taxon>Rhabditida</taxon>
        <taxon>Rhabditina</taxon>
        <taxon>Rhabditomorpha</taxon>
        <taxon>Rhabditoidea</taxon>
        <taxon>Rhabditidae</taxon>
        <taxon>Mesorhabditinae</taxon>
        <taxon>Mesorhabditis</taxon>
    </lineage>
</organism>
<feature type="region of interest" description="Disordered" evidence="1">
    <location>
        <begin position="63"/>
        <end position="127"/>
    </location>
</feature>
<feature type="compositionally biased region" description="Acidic residues" evidence="1">
    <location>
        <begin position="75"/>
        <end position="127"/>
    </location>
</feature>
<evidence type="ECO:0000313" key="2">
    <source>
        <dbReference type="EMBL" id="CAJ0573255.1"/>
    </source>
</evidence>
<accession>A0AA36CQR5</accession>
<dbReference type="AlphaFoldDB" id="A0AA36CQR5"/>
<keyword evidence="3" id="KW-1185">Reference proteome</keyword>
<protein>
    <submittedName>
        <fullName evidence="2">Uncharacterized protein</fullName>
    </submittedName>
</protein>
<evidence type="ECO:0000256" key="1">
    <source>
        <dbReference type="SAM" id="MobiDB-lite"/>
    </source>
</evidence>
<dbReference type="Proteomes" id="UP001177023">
    <property type="component" value="Unassembled WGS sequence"/>
</dbReference>
<feature type="compositionally biased region" description="Basic and acidic residues" evidence="1">
    <location>
        <begin position="65"/>
        <end position="74"/>
    </location>
</feature>
<feature type="non-terminal residue" evidence="2">
    <location>
        <position position="1"/>
    </location>
</feature>
<sequence>MFQVRHKKCINQINESEVAAHQTWKRQQPRAVPRVIASRLQMSPMRMAGRYSFQPALHKRYVNNHHNDDHNNYDHDDDDDNDDDDYYYYYNDDDDDDDNHDDNDDDNYNYNDDDDYNYDHDDDNDDNDDNHNNDYACYCGALPNVTLGAIGRTKRQIFINDRDCTVQQQRLTCAGDTAAAKYELQLLGWSSTILYDQTACTSVTVQPITCTYVGLWTYESSEVAAWKCLAGPLDNSCQ</sequence>
<proteinExistence type="predicted"/>
<reference evidence="2" key="1">
    <citation type="submission" date="2023-06" db="EMBL/GenBank/DDBJ databases">
        <authorList>
            <person name="Delattre M."/>
        </authorList>
    </citation>
    <scope>NUCLEOTIDE SEQUENCE</scope>
    <source>
        <strain evidence="2">AF72</strain>
    </source>
</reference>
<evidence type="ECO:0000313" key="3">
    <source>
        <dbReference type="Proteomes" id="UP001177023"/>
    </source>
</evidence>
<gene>
    <name evidence="2" type="ORF">MSPICULIGERA_LOCUS11620</name>
</gene>
<name>A0AA36CQR5_9BILA</name>
<comment type="caution">
    <text evidence="2">The sequence shown here is derived from an EMBL/GenBank/DDBJ whole genome shotgun (WGS) entry which is preliminary data.</text>
</comment>
<dbReference type="EMBL" id="CATQJA010002617">
    <property type="protein sequence ID" value="CAJ0573255.1"/>
    <property type="molecule type" value="Genomic_DNA"/>
</dbReference>